<feature type="compositionally biased region" description="Polar residues" evidence="2">
    <location>
        <begin position="224"/>
        <end position="234"/>
    </location>
</feature>
<evidence type="ECO:0000313" key="4">
    <source>
        <dbReference type="Proteomes" id="UP000054251"/>
    </source>
</evidence>
<feature type="compositionally biased region" description="Polar residues" evidence="2">
    <location>
        <begin position="359"/>
        <end position="377"/>
    </location>
</feature>
<dbReference type="PANTHER" id="PTHR46430">
    <property type="entry name" value="PROTEIN SKT5-RELATED"/>
    <property type="match status" value="1"/>
</dbReference>
<feature type="compositionally biased region" description="Acidic residues" evidence="2">
    <location>
        <begin position="267"/>
        <end position="293"/>
    </location>
</feature>
<dbReference type="InterPro" id="IPR011990">
    <property type="entry name" value="TPR-like_helical_dom_sf"/>
</dbReference>
<comment type="caution">
    <text evidence="3">The sequence shown here is derived from an EMBL/GenBank/DDBJ whole genome shotgun (WGS) entry which is preliminary data.</text>
</comment>
<reference evidence="3 4" key="1">
    <citation type="submission" date="2015-11" db="EMBL/GenBank/DDBJ databases">
        <title>The genome of Debaryomyces fabryi.</title>
        <authorList>
            <person name="Tafer H."/>
            <person name="Lopandic K."/>
        </authorList>
    </citation>
    <scope>NUCLEOTIDE SEQUENCE [LARGE SCALE GENOMIC DNA]</scope>
    <source>
        <strain evidence="3 4">CBS 789</strain>
    </source>
</reference>
<dbReference type="PANTHER" id="PTHR46430:SF3">
    <property type="entry name" value="ACTIVATOR OF C KINASE PROTEIN 1"/>
    <property type="match status" value="1"/>
</dbReference>
<dbReference type="RefSeq" id="XP_015469928.1">
    <property type="nucleotide sequence ID" value="XM_015609291.1"/>
</dbReference>
<dbReference type="OrthoDB" id="272077at2759"/>
<evidence type="ECO:0000256" key="2">
    <source>
        <dbReference type="SAM" id="MobiDB-lite"/>
    </source>
</evidence>
<feature type="compositionally biased region" description="Acidic residues" evidence="2">
    <location>
        <begin position="543"/>
        <end position="556"/>
    </location>
</feature>
<feature type="region of interest" description="Disordered" evidence="2">
    <location>
        <begin position="221"/>
        <end position="305"/>
    </location>
</feature>
<proteinExistence type="predicted"/>
<feature type="compositionally biased region" description="Basic and acidic residues" evidence="2">
    <location>
        <begin position="615"/>
        <end position="625"/>
    </location>
</feature>
<name>A0A0V1Q5S3_9ASCO</name>
<feature type="compositionally biased region" description="Polar residues" evidence="2">
    <location>
        <begin position="86"/>
        <end position="99"/>
    </location>
</feature>
<dbReference type="SMART" id="SM00671">
    <property type="entry name" value="SEL1"/>
    <property type="match status" value="5"/>
</dbReference>
<feature type="region of interest" description="Disordered" evidence="2">
    <location>
        <begin position="541"/>
        <end position="645"/>
    </location>
</feature>
<feature type="compositionally biased region" description="Basic residues" evidence="2">
    <location>
        <begin position="626"/>
        <end position="637"/>
    </location>
</feature>
<dbReference type="GeneID" id="26837470"/>
<feature type="region of interest" description="Disordered" evidence="2">
    <location>
        <begin position="42"/>
        <end position="125"/>
    </location>
</feature>
<evidence type="ECO:0000256" key="1">
    <source>
        <dbReference type="ARBA" id="ARBA00022737"/>
    </source>
</evidence>
<feature type="compositionally biased region" description="Polar residues" evidence="2">
    <location>
        <begin position="42"/>
        <end position="61"/>
    </location>
</feature>
<feature type="region of interest" description="Disordered" evidence="2">
    <location>
        <begin position="477"/>
        <end position="506"/>
    </location>
</feature>
<feature type="compositionally biased region" description="Basic and acidic residues" evidence="2">
    <location>
        <begin position="573"/>
        <end position="585"/>
    </location>
</feature>
<dbReference type="Pfam" id="PF08238">
    <property type="entry name" value="Sel1"/>
    <property type="match status" value="4"/>
</dbReference>
<protein>
    <submittedName>
        <fullName evidence="3">Uncharacterized protein</fullName>
    </submittedName>
</protein>
<dbReference type="Gene3D" id="1.25.40.10">
    <property type="entry name" value="Tetratricopeptide repeat domain"/>
    <property type="match status" value="2"/>
</dbReference>
<dbReference type="EMBL" id="LMYN01000005">
    <property type="protein sequence ID" value="KSA03826.1"/>
    <property type="molecule type" value="Genomic_DNA"/>
</dbReference>
<dbReference type="InterPro" id="IPR006597">
    <property type="entry name" value="Sel1-like"/>
</dbReference>
<sequence length="1172" mass="134385">MGILSKLSLEKNTYFNKPKTHHTNLSENSSCSLTESEFLLTGSHSSNSSNETTGIPMNKANNGAPRRVKNLPIALTPNIGGEKYNFPTSTASNKGSTPRGNGRLSTERKPPPPPEKEPRQLPKTQRHPYTAHIRNLSQDAYSKLPQPDQANTAYFKPKNEQYSNNQANSQQVNQASSHELPIVHHQGQGQHQQMEMHSPLRNEQVYSESRQPYRTEEHYFQAQRAMNSVPTTTDRSPKHDNVIQTPQNMQNTPSKPLYYHEQRSAVEESEEDSDEYTEEDSDTDSEEYTDTSDESVNNSNTNASYTNQYANVPQQHPYYEQWMQYYASLAAHQQQQQQQQQMMPNRSSMYGYNHPYQINPLQYSSMNSSDLRTSSTPEGKLSPYSNDSNHSRQHSHNSQETNSNDSKNDYLTHYKKRSGQNSIDDSNNELVSNSRRSTIKSNRYPSVPLSILESHSKIPEKSKARVSSLDLNFKPKEYHKYDDDNEDKKDEINESHDEGASVQKQYQDSTTSIAFGLLNMALDNQNDERHISDYSKFLFEGDSQAEEEEEEEEEDYKESADVNKSKNNQFRVNESKHELSRHESIESNDSVGSIQRESNNFKVKEPTSSNTQSVRDSDLRENNKQKKERRREKHGRKSSSVNPDLSITSQADLFHANNTADACQLQPTTMPYLRHSQMPSMESMPFNQNGIPFNQPMMAYNTEYQGIAPPMDHSRRQSIATAESKRQSMMFSTGNVMPPYGALPVHNNRMSMPVISMNTSNKLVQIQTTDSKIKKKVEEFVELRKVIASGNKSLEYRLKWVKMLINATNYRLYAFVNIKGEPILQELSKHSKALFLKSSINHLLKLVKEYDVRKKNENIHSQVCYIYGCLLKHDYAASYNQDFGIEKDIQESISYFEKSLELNPNNFQSLYKLGEIFEYEFPDQFDQALSKYKEAAKLGYNRAIYKMALLYLNVPLIRSTKFFNYLVELSNIDLNSKDVELTGEDRDELEEIIGLAFYQLGKIYEGIYPGDLHAEDEFISKSLERAPVNYAKGLTYYNKSAKLDCLLAQIKLGSVYENGELNRQQNPSKSIQWYMKAVSSPLLFKRHPDAMLGLSRWNLKGSNGLSKYIPSPDPEKAVMWCDRAIKEFNSPEAYFAMANLNEIGLGDRNPQLWYFKAHELGHQEASSKLGYA</sequence>
<keyword evidence="1" id="KW-0677">Repeat</keyword>
<feature type="region of interest" description="Disordered" evidence="2">
    <location>
        <begin position="336"/>
        <end position="441"/>
    </location>
</feature>
<feature type="compositionally biased region" description="Polar residues" evidence="2">
    <location>
        <begin position="587"/>
        <end position="614"/>
    </location>
</feature>
<gene>
    <name evidence="3" type="ORF">AC631_00461</name>
</gene>
<dbReference type="SUPFAM" id="SSF81901">
    <property type="entry name" value="HCP-like"/>
    <property type="match status" value="2"/>
</dbReference>
<dbReference type="AlphaFoldDB" id="A0A0V1Q5S3"/>
<feature type="compositionally biased region" description="Polar residues" evidence="2">
    <location>
        <begin position="296"/>
        <end position="305"/>
    </location>
</feature>
<feature type="compositionally biased region" description="Basic and acidic residues" evidence="2">
    <location>
        <begin position="477"/>
        <end position="499"/>
    </location>
</feature>
<dbReference type="InterPro" id="IPR051726">
    <property type="entry name" value="Chitin_Synth_Reg"/>
</dbReference>
<accession>A0A0V1Q5S3</accession>
<dbReference type="Proteomes" id="UP000054251">
    <property type="component" value="Unassembled WGS sequence"/>
</dbReference>
<feature type="compositionally biased region" description="Polar residues" evidence="2">
    <location>
        <begin position="242"/>
        <end position="254"/>
    </location>
</feature>
<feature type="compositionally biased region" description="Basic and acidic residues" evidence="2">
    <location>
        <begin position="105"/>
        <end position="120"/>
    </location>
</feature>
<feature type="compositionally biased region" description="Polar residues" evidence="2">
    <location>
        <begin position="419"/>
        <end position="441"/>
    </location>
</feature>
<keyword evidence="4" id="KW-1185">Reference proteome</keyword>
<evidence type="ECO:0000313" key="3">
    <source>
        <dbReference type="EMBL" id="KSA03826.1"/>
    </source>
</evidence>
<organism evidence="3 4">
    <name type="scientific">Debaryomyces fabryi</name>
    <dbReference type="NCBI Taxonomy" id="58627"/>
    <lineage>
        <taxon>Eukaryota</taxon>
        <taxon>Fungi</taxon>
        <taxon>Dikarya</taxon>
        <taxon>Ascomycota</taxon>
        <taxon>Saccharomycotina</taxon>
        <taxon>Pichiomycetes</taxon>
        <taxon>Debaryomycetaceae</taxon>
        <taxon>Debaryomyces</taxon>
    </lineage>
</organism>